<feature type="binding site" evidence="7">
    <location>
        <position position="116"/>
    </location>
    <ligand>
        <name>ATP</name>
        <dbReference type="ChEBI" id="CHEBI:30616"/>
    </ligand>
</feature>
<sequence>MNLVLIGYRGTGKSLVSKLLAERLHMSLFSSDEEVVRRAGMPISEIVAKLGWTGFRDMESEVARQLGALDNAVIDTGGGIIERSENVDALAGNARIIWLKASVDTIVSRIETDTERPALTEGKTFTEEVAEILQRRNPLYQKTAHYTIDTDSLTPDQIADQVLSFWSSR</sequence>
<keyword evidence="9" id="KW-1185">Reference proteome</keyword>
<dbReference type="UniPathway" id="UPA00053">
    <property type="reaction ID" value="UER00088"/>
</dbReference>
<comment type="function">
    <text evidence="7">Catalyzes the specific phosphorylation of the 3-hydroxyl group of shikimic acid using ATP as a cosubstrate.</text>
</comment>
<keyword evidence="7" id="KW-0963">Cytoplasm</keyword>
<dbReference type="GO" id="GO:0009073">
    <property type="term" value="P:aromatic amino acid family biosynthetic process"/>
    <property type="evidence" value="ECO:0007669"/>
    <property type="project" value="UniProtKB-KW"/>
</dbReference>
<feature type="binding site" evidence="7">
    <location>
        <position position="136"/>
    </location>
    <ligand>
        <name>substrate</name>
    </ligand>
</feature>
<feature type="binding site" evidence="7">
    <location>
        <begin position="10"/>
        <end position="15"/>
    </location>
    <ligand>
        <name>ATP</name>
        <dbReference type="ChEBI" id="CHEBI:30616"/>
    </ligand>
</feature>
<feature type="binding site" evidence="7">
    <location>
        <position position="14"/>
    </location>
    <ligand>
        <name>Mg(2+)</name>
        <dbReference type="ChEBI" id="CHEBI:18420"/>
    </ligand>
</feature>
<dbReference type="InterPro" id="IPR031322">
    <property type="entry name" value="Shikimate/glucono_kinase"/>
</dbReference>
<reference evidence="8 9" key="1">
    <citation type="submission" date="2009-01" db="EMBL/GenBank/DDBJ databases">
        <title>Complete sequence of Geobacter sp. FRC-32.</title>
        <authorList>
            <consortium name="US DOE Joint Genome Institute"/>
            <person name="Lucas S."/>
            <person name="Copeland A."/>
            <person name="Lapidus A."/>
            <person name="Glavina del Rio T."/>
            <person name="Dalin E."/>
            <person name="Tice H."/>
            <person name="Bruce D."/>
            <person name="Goodwin L."/>
            <person name="Pitluck S."/>
            <person name="Saunders E."/>
            <person name="Brettin T."/>
            <person name="Detter J.C."/>
            <person name="Han C."/>
            <person name="Larimer F."/>
            <person name="Land M."/>
            <person name="Hauser L."/>
            <person name="Kyrpides N."/>
            <person name="Ovchinnikova G."/>
            <person name="Kostka J."/>
            <person name="Richardson P."/>
        </authorList>
    </citation>
    <scope>NUCLEOTIDE SEQUENCE [LARGE SCALE GENOMIC DNA]</scope>
    <source>
        <strain evidence="9">DSM 22248 / JCM 15807 / FRC-32</strain>
    </source>
</reference>
<accession>B9M9J4</accession>
<feature type="binding site" evidence="7">
    <location>
        <position position="78"/>
    </location>
    <ligand>
        <name>substrate</name>
    </ligand>
</feature>
<dbReference type="InterPro" id="IPR027417">
    <property type="entry name" value="P-loop_NTPase"/>
</dbReference>
<comment type="catalytic activity">
    <reaction evidence="7">
        <text>shikimate + ATP = 3-phosphoshikimate + ADP + H(+)</text>
        <dbReference type="Rhea" id="RHEA:13121"/>
        <dbReference type="ChEBI" id="CHEBI:15378"/>
        <dbReference type="ChEBI" id="CHEBI:30616"/>
        <dbReference type="ChEBI" id="CHEBI:36208"/>
        <dbReference type="ChEBI" id="CHEBI:145989"/>
        <dbReference type="ChEBI" id="CHEBI:456216"/>
        <dbReference type="EC" id="2.7.1.71"/>
    </reaction>
</comment>
<evidence type="ECO:0000313" key="8">
    <source>
        <dbReference type="EMBL" id="ACM20566.1"/>
    </source>
</evidence>
<evidence type="ECO:0000256" key="5">
    <source>
        <dbReference type="ARBA" id="ARBA00022840"/>
    </source>
</evidence>
<comment type="subcellular location">
    <subcellularLocation>
        <location evidence="7">Cytoplasm</location>
    </subcellularLocation>
</comment>
<evidence type="ECO:0000256" key="7">
    <source>
        <dbReference type="HAMAP-Rule" id="MF_00109"/>
    </source>
</evidence>
<keyword evidence="3 7" id="KW-0547">Nucleotide-binding</keyword>
<dbReference type="EMBL" id="CP001390">
    <property type="protein sequence ID" value="ACM20566.1"/>
    <property type="molecule type" value="Genomic_DNA"/>
</dbReference>
<comment type="pathway">
    <text evidence="7">Metabolic intermediate biosynthesis; chorismate biosynthesis; chorismate from D-erythrose 4-phosphate and phosphoenolpyruvate: step 5/7.</text>
</comment>
<evidence type="ECO:0000256" key="1">
    <source>
        <dbReference type="ARBA" id="ARBA00022605"/>
    </source>
</evidence>
<dbReference type="PRINTS" id="PR01100">
    <property type="entry name" value="SHIKIMTKNASE"/>
</dbReference>
<dbReference type="HAMAP" id="MF_00109">
    <property type="entry name" value="Shikimate_kinase"/>
    <property type="match status" value="1"/>
</dbReference>
<dbReference type="STRING" id="316067.Geob_2212"/>
<dbReference type="GO" id="GO:0008652">
    <property type="term" value="P:amino acid biosynthetic process"/>
    <property type="evidence" value="ECO:0007669"/>
    <property type="project" value="UniProtKB-KW"/>
</dbReference>
<protein>
    <recommendedName>
        <fullName evidence="7">Shikimate kinase</fullName>
        <shortName evidence="7">SK</shortName>
        <ecNumber evidence="7">2.7.1.71</ecNumber>
    </recommendedName>
</protein>
<keyword evidence="6 7" id="KW-0057">Aromatic amino acid biosynthesis</keyword>
<comment type="cofactor">
    <cofactor evidence="7">
        <name>Mg(2+)</name>
        <dbReference type="ChEBI" id="CHEBI:18420"/>
    </cofactor>
    <text evidence="7">Binds 1 Mg(2+) ion per subunit.</text>
</comment>
<feature type="binding site" evidence="7">
    <location>
        <position position="32"/>
    </location>
    <ligand>
        <name>substrate</name>
    </ligand>
</feature>
<comment type="subunit">
    <text evidence="7">Monomer.</text>
</comment>
<dbReference type="Proteomes" id="UP000007721">
    <property type="component" value="Chromosome"/>
</dbReference>
<evidence type="ECO:0000256" key="3">
    <source>
        <dbReference type="ARBA" id="ARBA00022741"/>
    </source>
</evidence>
<gene>
    <name evidence="7 8" type="primary">aroK</name>
    <name evidence="8" type="ordered locus">Geob_2212</name>
</gene>
<feature type="binding site" evidence="7">
    <location>
        <position position="56"/>
    </location>
    <ligand>
        <name>substrate</name>
    </ligand>
</feature>
<dbReference type="InterPro" id="IPR000623">
    <property type="entry name" value="Shikimate_kinase/TSH1"/>
</dbReference>
<comment type="caution">
    <text evidence="7">Lacks conserved residue(s) required for the propagation of feature annotation.</text>
</comment>
<organism evidence="8 9">
    <name type="scientific">Geotalea daltonii (strain DSM 22248 / JCM 15807 / FRC-32)</name>
    <name type="common">Geobacter daltonii</name>
    <dbReference type="NCBI Taxonomy" id="316067"/>
    <lineage>
        <taxon>Bacteria</taxon>
        <taxon>Pseudomonadati</taxon>
        <taxon>Thermodesulfobacteriota</taxon>
        <taxon>Desulfuromonadia</taxon>
        <taxon>Geobacterales</taxon>
        <taxon>Geobacteraceae</taxon>
        <taxon>Geotalea</taxon>
    </lineage>
</organism>
<dbReference type="GO" id="GO:0005524">
    <property type="term" value="F:ATP binding"/>
    <property type="evidence" value="ECO:0007669"/>
    <property type="project" value="UniProtKB-UniRule"/>
</dbReference>
<keyword evidence="1 7" id="KW-0028">Amino-acid biosynthesis</keyword>
<dbReference type="RefSeq" id="WP_012647295.1">
    <property type="nucleotide sequence ID" value="NC_011979.1"/>
</dbReference>
<comment type="similarity">
    <text evidence="7">Belongs to the shikimate kinase family.</text>
</comment>
<dbReference type="SUPFAM" id="SSF52540">
    <property type="entry name" value="P-loop containing nucleoside triphosphate hydrolases"/>
    <property type="match status" value="1"/>
</dbReference>
<dbReference type="Pfam" id="PF01202">
    <property type="entry name" value="SKI"/>
    <property type="match status" value="1"/>
</dbReference>
<keyword evidence="2 7" id="KW-0808">Transferase</keyword>
<dbReference type="KEGG" id="geo:Geob_2212"/>
<evidence type="ECO:0000256" key="2">
    <source>
        <dbReference type="ARBA" id="ARBA00022679"/>
    </source>
</evidence>
<evidence type="ECO:0000256" key="6">
    <source>
        <dbReference type="ARBA" id="ARBA00023141"/>
    </source>
</evidence>
<dbReference type="PANTHER" id="PTHR21087">
    <property type="entry name" value="SHIKIMATE KINASE"/>
    <property type="match status" value="1"/>
</dbReference>
<dbReference type="HOGENOM" id="CLU_057607_4_3_7"/>
<keyword evidence="5 7" id="KW-0067">ATP-binding</keyword>
<dbReference type="eggNOG" id="COG0703">
    <property type="taxonomic scope" value="Bacteria"/>
</dbReference>
<keyword evidence="7" id="KW-0460">Magnesium</keyword>
<keyword evidence="4 7" id="KW-0418">Kinase</keyword>
<evidence type="ECO:0000256" key="4">
    <source>
        <dbReference type="ARBA" id="ARBA00022777"/>
    </source>
</evidence>
<proteinExistence type="inferred from homology"/>
<keyword evidence="7" id="KW-0479">Metal-binding</keyword>
<name>B9M9J4_GEODF</name>
<dbReference type="EC" id="2.7.1.71" evidence="7"/>
<dbReference type="OrthoDB" id="9800332at2"/>
<dbReference type="GO" id="GO:0005829">
    <property type="term" value="C:cytosol"/>
    <property type="evidence" value="ECO:0007669"/>
    <property type="project" value="TreeGrafter"/>
</dbReference>
<dbReference type="PANTHER" id="PTHR21087:SF16">
    <property type="entry name" value="SHIKIMATE KINASE 1, CHLOROPLASTIC"/>
    <property type="match status" value="1"/>
</dbReference>
<dbReference type="GO" id="GO:0004765">
    <property type="term" value="F:shikimate kinase activity"/>
    <property type="evidence" value="ECO:0007669"/>
    <property type="project" value="UniProtKB-UniRule"/>
</dbReference>
<dbReference type="GO" id="GO:0000287">
    <property type="term" value="F:magnesium ion binding"/>
    <property type="evidence" value="ECO:0007669"/>
    <property type="project" value="UniProtKB-UniRule"/>
</dbReference>
<dbReference type="Gene3D" id="3.40.50.300">
    <property type="entry name" value="P-loop containing nucleotide triphosphate hydrolases"/>
    <property type="match status" value="1"/>
</dbReference>
<dbReference type="CDD" id="cd00464">
    <property type="entry name" value="SK"/>
    <property type="match status" value="1"/>
</dbReference>
<dbReference type="GO" id="GO:0009423">
    <property type="term" value="P:chorismate biosynthetic process"/>
    <property type="evidence" value="ECO:0007669"/>
    <property type="project" value="UniProtKB-UniRule"/>
</dbReference>
<dbReference type="AlphaFoldDB" id="B9M9J4"/>
<evidence type="ECO:0000313" key="9">
    <source>
        <dbReference type="Proteomes" id="UP000007721"/>
    </source>
</evidence>